<reference evidence="1" key="1">
    <citation type="submission" date="2023-10" db="EMBL/GenBank/DDBJ databases">
        <title>Two new lytic phages for Micrococcus sp. strain 1402.</title>
        <authorList>
            <person name="Petrzik K."/>
        </authorList>
    </citation>
    <scope>NUCLEOTIDE SEQUENCE</scope>
</reference>
<accession>A0AAU6R602</accession>
<proteinExistence type="predicted"/>
<name>A0AAU6R602_9CAUD</name>
<sequence>MTATLAACAVGADSMSSEVKMSKPDERLIRPIKYPKQEVDTHRGASHRTADEIARINQPLPVEPVPPQQTAFMNRYFNGGA</sequence>
<dbReference type="EMBL" id="OR756649">
    <property type="protein sequence ID" value="WZE63443.1"/>
    <property type="molecule type" value="Genomic_DNA"/>
</dbReference>
<organism evidence="1">
    <name type="scientific">Micrococcus phage Kurnik</name>
    <dbReference type="NCBI Taxonomy" id="3092208"/>
    <lineage>
        <taxon>Viruses</taxon>
        <taxon>Duplodnaviria</taxon>
        <taxon>Heunggongvirae</taxon>
        <taxon>Uroviricota</taxon>
        <taxon>Caudoviricetes</taxon>
    </lineage>
</organism>
<evidence type="ECO:0000313" key="1">
    <source>
        <dbReference type="EMBL" id="WZE63443.1"/>
    </source>
</evidence>
<protein>
    <submittedName>
        <fullName evidence="1">Uncharacterized protein</fullName>
    </submittedName>
</protein>